<keyword evidence="2" id="KW-1133">Transmembrane helix</keyword>
<dbReference type="Pfam" id="PF12730">
    <property type="entry name" value="ABC2_membrane_4"/>
    <property type="match status" value="1"/>
</dbReference>
<reference evidence="3 4" key="1">
    <citation type="submission" date="2019-04" db="EMBL/GenBank/DDBJ databases">
        <title>Herbidospora sp. NEAU-GS14.nov., a novel actinomycete isolated from soil.</title>
        <authorList>
            <person name="Han L."/>
        </authorList>
    </citation>
    <scope>NUCLEOTIDE SEQUENCE [LARGE SCALE GENOMIC DNA]</scope>
    <source>
        <strain evidence="3 4">NEAU-GS14</strain>
    </source>
</reference>
<dbReference type="OrthoDB" id="3217553at2"/>
<keyword evidence="4" id="KW-1185">Reference proteome</keyword>
<proteinExistence type="predicted"/>
<evidence type="ECO:0000313" key="4">
    <source>
        <dbReference type="Proteomes" id="UP000308705"/>
    </source>
</evidence>
<gene>
    <name evidence="3" type="ORF">FDA94_25945</name>
</gene>
<evidence type="ECO:0000256" key="2">
    <source>
        <dbReference type="SAM" id="Phobius"/>
    </source>
</evidence>
<accession>A0A4U3MCB6</accession>
<feature type="transmembrane region" description="Helical" evidence="2">
    <location>
        <begin position="215"/>
        <end position="239"/>
    </location>
</feature>
<evidence type="ECO:0000313" key="3">
    <source>
        <dbReference type="EMBL" id="TKK85357.1"/>
    </source>
</evidence>
<dbReference type="AlphaFoldDB" id="A0A4U3MCB6"/>
<feature type="transmembrane region" description="Helical" evidence="2">
    <location>
        <begin position="298"/>
        <end position="316"/>
    </location>
</feature>
<feature type="transmembrane region" description="Helical" evidence="2">
    <location>
        <begin position="77"/>
        <end position="97"/>
    </location>
</feature>
<organism evidence="3 4">
    <name type="scientific">Herbidospora galbida</name>
    <dbReference type="NCBI Taxonomy" id="2575442"/>
    <lineage>
        <taxon>Bacteria</taxon>
        <taxon>Bacillati</taxon>
        <taxon>Actinomycetota</taxon>
        <taxon>Actinomycetes</taxon>
        <taxon>Streptosporangiales</taxon>
        <taxon>Streptosporangiaceae</taxon>
        <taxon>Herbidospora</taxon>
    </lineage>
</organism>
<feature type="transmembrane region" description="Helical" evidence="2">
    <location>
        <begin position="117"/>
        <end position="141"/>
    </location>
</feature>
<comment type="caution">
    <text evidence="3">The sequence shown here is derived from an EMBL/GenBank/DDBJ whole genome shotgun (WGS) entry which is preliminary data.</text>
</comment>
<sequence>MSTHERTAPPREEGVRAAASRDGHGAGTVAPAEVSDRFGGHLAGSPFAAAPRRATLRSTLRLFRSEVGLIFRRPRTVAMLVVVAVVPVLCGIAIRVFGGDGEALLTQVAGNGLALAFVAFSFMVPLILPLVVAVVAGDAIAGEAGLGTLRYLLTAPAGRTRLLGVKFAGMAVFALVTCLVIMVAGLVTGLVLFPVGPVTLLSGTTVPLAEGLLRIGLIALYVTLGMIALGTLALAVSVFTDTSIGAIVTTVVLVLVSQILTLIPQLDAVSPYLLPSWFQRFDGALREPLATGEMGQGVLAFAAYIAIFGSVAWARFTSRDVTS</sequence>
<dbReference type="PANTHER" id="PTHR37305:SF1">
    <property type="entry name" value="MEMBRANE PROTEIN"/>
    <property type="match status" value="1"/>
</dbReference>
<dbReference type="RefSeq" id="WP_137249691.1">
    <property type="nucleotide sequence ID" value="NZ_SZQA01000028.1"/>
</dbReference>
<keyword evidence="2" id="KW-0812">Transmembrane</keyword>
<feature type="region of interest" description="Disordered" evidence="1">
    <location>
        <begin position="1"/>
        <end position="30"/>
    </location>
</feature>
<name>A0A4U3MCB6_9ACTN</name>
<protein>
    <submittedName>
        <fullName evidence="3">ABC transporter permease</fullName>
    </submittedName>
</protein>
<dbReference type="PANTHER" id="PTHR37305">
    <property type="entry name" value="INTEGRAL MEMBRANE PROTEIN-RELATED"/>
    <property type="match status" value="1"/>
</dbReference>
<dbReference type="Proteomes" id="UP000308705">
    <property type="component" value="Unassembled WGS sequence"/>
</dbReference>
<keyword evidence="2" id="KW-0472">Membrane</keyword>
<dbReference type="EMBL" id="SZQA01000028">
    <property type="protein sequence ID" value="TKK85357.1"/>
    <property type="molecule type" value="Genomic_DNA"/>
</dbReference>
<feature type="transmembrane region" description="Helical" evidence="2">
    <location>
        <begin position="246"/>
        <end position="266"/>
    </location>
</feature>
<feature type="compositionally biased region" description="Basic and acidic residues" evidence="1">
    <location>
        <begin position="1"/>
        <end position="24"/>
    </location>
</feature>
<evidence type="ECO:0000256" key="1">
    <source>
        <dbReference type="SAM" id="MobiDB-lite"/>
    </source>
</evidence>
<feature type="transmembrane region" description="Helical" evidence="2">
    <location>
        <begin position="162"/>
        <end position="195"/>
    </location>
</feature>